<dbReference type="Proteomes" id="UP000260773">
    <property type="component" value="Unassembled WGS sequence"/>
</dbReference>
<keyword evidence="1" id="KW-1133">Transmembrane helix</keyword>
<evidence type="ECO:0000313" key="3">
    <source>
        <dbReference type="Proteomes" id="UP000260773"/>
    </source>
</evidence>
<dbReference type="PANTHER" id="PTHR37314">
    <property type="entry name" value="SLR0142 PROTEIN"/>
    <property type="match status" value="1"/>
</dbReference>
<comment type="caution">
    <text evidence="2">The sequence shown here is derived from an EMBL/GenBank/DDBJ whole genome shotgun (WGS) entry which is preliminary data.</text>
</comment>
<gene>
    <name evidence="2" type="ORF">DW070_03560</name>
</gene>
<feature type="transmembrane region" description="Helical" evidence="1">
    <location>
        <begin position="201"/>
        <end position="218"/>
    </location>
</feature>
<keyword evidence="1" id="KW-0472">Membrane</keyword>
<name>A0A3E2TR85_9FIRM</name>
<feature type="transmembrane region" description="Helical" evidence="1">
    <location>
        <begin position="93"/>
        <end position="112"/>
    </location>
</feature>
<evidence type="ECO:0000256" key="1">
    <source>
        <dbReference type="SAM" id="Phobius"/>
    </source>
</evidence>
<proteinExistence type="predicted"/>
<dbReference type="Pfam" id="PF06912">
    <property type="entry name" value="DUF1275"/>
    <property type="match status" value="1"/>
</dbReference>
<feature type="transmembrane region" description="Helical" evidence="1">
    <location>
        <begin position="139"/>
        <end position="162"/>
    </location>
</feature>
<evidence type="ECO:0000313" key="2">
    <source>
        <dbReference type="EMBL" id="RGB81233.1"/>
    </source>
</evidence>
<organism evidence="2 3">
    <name type="scientific">Coprococcus catus</name>
    <dbReference type="NCBI Taxonomy" id="116085"/>
    <lineage>
        <taxon>Bacteria</taxon>
        <taxon>Bacillati</taxon>
        <taxon>Bacillota</taxon>
        <taxon>Clostridia</taxon>
        <taxon>Lachnospirales</taxon>
        <taxon>Lachnospiraceae</taxon>
        <taxon>Coprococcus</taxon>
    </lineage>
</organism>
<sequence>MSFKHHKQMSESFLTAAFLSVSGGLQDAYTYIFRGKVFANAQTGNIVLLSQSIIEKDFVRAIHYLVPLLFFALGIAIAECIHVKFQRIQHIHWRQLVLVLEILLLLVVGFLPTRLNLLANAMVSFSCAMQVQSFRKVNGYAFASTMCIGNIRSGTDALCAFIRTRDKNTLRKSLCYWGIILLFAIGAGIGGYGITIFGMRTIWISCMLLLIGFLMMFIKEEQTEHMEPMTL</sequence>
<accession>A0A3E2TR85</accession>
<dbReference type="InterPro" id="IPR010699">
    <property type="entry name" value="DUF1275"/>
</dbReference>
<dbReference type="AlphaFoldDB" id="A0A3E2TR85"/>
<reference evidence="2 3" key="1">
    <citation type="submission" date="2018-08" db="EMBL/GenBank/DDBJ databases">
        <title>A genome reference for cultivated species of the human gut microbiota.</title>
        <authorList>
            <person name="Zou Y."/>
            <person name="Xue W."/>
            <person name="Luo G."/>
        </authorList>
    </citation>
    <scope>NUCLEOTIDE SEQUENCE [LARGE SCALE GENOMIC DNA]</scope>
    <source>
        <strain evidence="2 3">AF45-17</strain>
    </source>
</reference>
<feature type="transmembrane region" description="Helical" evidence="1">
    <location>
        <begin position="174"/>
        <end position="195"/>
    </location>
</feature>
<protein>
    <submittedName>
        <fullName evidence="2">DUF1275 domain-containing protein</fullName>
    </submittedName>
</protein>
<keyword evidence="1" id="KW-0812">Transmembrane</keyword>
<feature type="transmembrane region" description="Helical" evidence="1">
    <location>
        <begin position="61"/>
        <end position="81"/>
    </location>
</feature>
<dbReference type="PANTHER" id="PTHR37314:SF4">
    <property type="entry name" value="UPF0700 TRANSMEMBRANE PROTEIN YOAK"/>
    <property type="match status" value="1"/>
</dbReference>
<dbReference type="EMBL" id="QVEP01000006">
    <property type="protein sequence ID" value="RGB81233.1"/>
    <property type="molecule type" value="Genomic_DNA"/>
</dbReference>